<dbReference type="Proteomes" id="UP000672032">
    <property type="component" value="Chromosome 4"/>
</dbReference>
<accession>A0A8A3PFY0</accession>
<gene>
    <name evidence="2" type="ORF">DSL72_005560</name>
</gene>
<proteinExistence type="predicted"/>
<dbReference type="OrthoDB" id="3556699at2759"/>
<evidence type="ECO:0000313" key="2">
    <source>
        <dbReference type="EMBL" id="QSZ33980.1"/>
    </source>
</evidence>
<sequence>MSPNQLEIPRQSRVERTRHHHTRNQNPNQSDASEAHVFFHHQEPNPRQSLSWRRKDTKNNQRSIHRDTATRLGGTVRNDADGNAEENRDSQPAHSRGSILHRHHSNSNNSAMNGCDSNNDSILYDLSIPAYKRSCTGHIATNSSTVLATLAWFTRSNFKIRRINASLASNPVTPPSERPISSQIRSSPVAIIHRQDIEDSVEESELSQGTSRSAPKYLEEPEIQIQGGEATLTRPSGAIVASVAAYSSRPNRIFGYTLMSPSKTWISRFIDMQKSTKSSRKKEYKNKASRQQRKVSGWGFSSKKAEYLKSGLELSYEEASKADRKFQRLPSSNSKTGRARKGRPGSSNLRYCLTYANPISDDASRMSCDWGYNRMRLWLSSASTTYYAGGYQRL</sequence>
<name>A0A8A3PFY0_9HELO</name>
<dbReference type="EMBL" id="CP063408">
    <property type="protein sequence ID" value="QSZ33980.1"/>
    <property type="molecule type" value="Genomic_DNA"/>
</dbReference>
<feature type="region of interest" description="Disordered" evidence="1">
    <location>
        <begin position="198"/>
        <end position="217"/>
    </location>
</feature>
<evidence type="ECO:0000313" key="3">
    <source>
        <dbReference type="Proteomes" id="UP000672032"/>
    </source>
</evidence>
<evidence type="ECO:0000256" key="1">
    <source>
        <dbReference type="SAM" id="MobiDB-lite"/>
    </source>
</evidence>
<reference evidence="2" key="1">
    <citation type="submission" date="2020-10" db="EMBL/GenBank/DDBJ databases">
        <title>Genome Sequence of Monilinia vaccinii-corymbosi Sheds Light on Mummy Berry Disease Infection of Blueberry and Mating Type.</title>
        <authorList>
            <person name="Yow A.G."/>
            <person name="Zhang Y."/>
            <person name="Bansal K."/>
            <person name="Eacker S.M."/>
            <person name="Sullivan S."/>
            <person name="Liachko I."/>
            <person name="Cubeta M.A."/>
            <person name="Rollins J.A."/>
            <person name="Ashrafi H."/>
        </authorList>
    </citation>
    <scope>NUCLEOTIDE SEQUENCE</scope>
    <source>
        <strain evidence="2">RL-1</strain>
    </source>
</reference>
<organism evidence="2 3">
    <name type="scientific">Monilinia vaccinii-corymbosi</name>
    <dbReference type="NCBI Taxonomy" id="61207"/>
    <lineage>
        <taxon>Eukaryota</taxon>
        <taxon>Fungi</taxon>
        <taxon>Dikarya</taxon>
        <taxon>Ascomycota</taxon>
        <taxon>Pezizomycotina</taxon>
        <taxon>Leotiomycetes</taxon>
        <taxon>Helotiales</taxon>
        <taxon>Sclerotiniaceae</taxon>
        <taxon>Monilinia</taxon>
    </lineage>
</organism>
<feature type="compositionally biased region" description="Basic and acidic residues" evidence="1">
    <location>
        <begin position="53"/>
        <end position="69"/>
    </location>
</feature>
<keyword evidence="3" id="KW-1185">Reference proteome</keyword>
<feature type="region of interest" description="Disordered" evidence="1">
    <location>
        <begin position="1"/>
        <end position="114"/>
    </location>
</feature>
<protein>
    <submittedName>
        <fullName evidence="2">Uncharacterized protein</fullName>
    </submittedName>
</protein>
<dbReference type="AlphaFoldDB" id="A0A8A3PFY0"/>
<feature type="region of interest" description="Disordered" evidence="1">
    <location>
        <begin position="325"/>
        <end position="345"/>
    </location>
</feature>